<sequence length="155" mass="14702">MTAVRDGDGRGADPAVARRTVVAAAGGAGLAAVLTACGGSGEGAAPATGVPSPAGGSAGPAGGRVIATTADVPRGGGTVVGDVVLTQPRPGEFRAFSAKCTHAGCAVKDVADGLIRCPCHGSTFDASDGSVRTGPATAPLPVAVITVDGSEIRLG</sequence>
<keyword evidence="5" id="KW-0408">Iron</keyword>
<evidence type="ECO:0000256" key="4">
    <source>
        <dbReference type="ARBA" id="ARBA00022723"/>
    </source>
</evidence>
<dbReference type="AlphaFoldDB" id="A0A2S9PZX0"/>
<evidence type="ECO:0000256" key="3">
    <source>
        <dbReference type="ARBA" id="ARBA00022714"/>
    </source>
</evidence>
<dbReference type="GO" id="GO:0004497">
    <property type="term" value="F:monooxygenase activity"/>
    <property type="evidence" value="ECO:0007669"/>
    <property type="project" value="UniProtKB-ARBA"/>
</dbReference>
<evidence type="ECO:0000256" key="5">
    <source>
        <dbReference type="ARBA" id="ARBA00023004"/>
    </source>
</evidence>
<keyword evidence="6" id="KW-0411">Iron-sulfur</keyword>
<dbReference type="GO" id="GO:0051537">
    <property type="term" value="F:2 iron, 2 sulfur cluster binding"/>
    <property type="evidence" value="ECO:0007669"/>
    <property type="project" value="UniProtKB-KW"/>
</dbReference>
<dbReference type="InterPro" id="IPR006311">
    <property type="entry name" value="TAT_signal"/>
</dbReference>
<evidence type="ECO:0000313" key="12">
    <source>
        <dbReference type="Proteomes" id="UP000239322"/>
    </source>
</evidence>
<dbReference type="PROSITE" id="PS51318">
    <property type="entry name" value="TAT"/>
    <property type="match status" value="1"/>
</dbReference>
<feature type="domain" description="Rieske" evidence="10">
    <location>
        <begin position="64"/>
        <end position="154"/>
    </location>
</feature>
<accession>A0A2S9PZX0</accession>
<comment type="caution">
    <text evidence="11">The sequence shown here is derived from an EMBL/GenBank/DDBJ whole genome shotgun (WGS) entry which is preliminary data.</text>
</comment>
<keyword evidence="7" id="KW-1015">Disulfide bond</keyword>
<protein>
    <recommendedName>
        <fullName evidence="2">Cytochrome bc1 complex Rieske iron-sulfur subunit</fullName>
    </recommendedName>
    <alternativeName>
        <fullName evidence="8">Cytochrome bc1 reductase complex subunit QcrA</fullName>
    </alternativeName>
</protein>
<dbReference type="InterPro" id="IPR017941">
    <property type="entry name" value="Rieske_2Fe-2S"/>
</dbReference>
<dbReference type="FunFam" id="2.102.10.10:FF:000016">
    <property type="entry name" value="Nitrite reductase/ring-hydroxylating ferredoxin subunit"/>
    <property type="match status" value="1"/>
</dbReference>
<dbReference type="Proteomes" id="UP000239322">
    <property type="component" value="Unassembled WGS sequence"/>
</dbReference>
<evidence type="ECO:0000256" key="2">
    <source>
        <dbReference type="ARBA" id="ARBA00015816"/>
    </source>
</evidence>
<dbReference type="Gene3D" id="2.102.10.10">
    <property type="entry name" value="Rieske [2Fe-2S] iron-sulphur domain"/>
    <property type="match status" value="1"/>
</dbReference>
<dbReference type="Pfam" id="PF00355">
    <property type="entry name" value="Rieske"/>
    <property type="match status" value="1"/>
</dbReference>
<dbReference type="InterPro" id="IPR005805">
    <property type="entry name" value="Rieske_Fe-S_prot_C"/>
</dbReference>
<dbReference type="PROSITE" id="PS51296">
    <property type="entry name" value="RIESKE"/>
    <property type="match status" value="1"/>
</dbReference>
<evidence type="ECO:0000256" key="7">
    <source>
        <dbReference type="ARBA" id="ARBA00023157"/>
    </source>
</evidence>
<dbReference type="RefSeq" id="WP_105867978.1">
    <property type="nucleotide sequence ID" value="NZ_PVLV01000094.1"/>
</dbReference>
<dbReference type="EMBL" id="PVLV01000094">
    <property type="protein sequence ID" value="PRH79907.1"/>
    <property type="molecule type" value="Genomic_DNA"/>
</dbReference>
<keyword evidence="12" id="KW-1185">Reference proteome</keyword>
<dbReference type="InterPro" id="IPR036922">
    <property type="entry name" value="Rieske_2Fe-2S_sf"/>
</dbReference>
<dbReference type="InterPro" id="IPR014349">
    <property type="entry name" value="Rieske_Fe-S_prot"/>
</dbReference>
<comment type="cofactor">
    <cofactor evidence="9">
        <name>[2Fe-2S] cluster</name>
        <dbReference type="ChEBI" id="CHEBI:190135"/>
    </cofactor>
</comment>
<dbReference type="CDD" id="cd03467">
    <property type="entry name" value="Rieske"/>
    <property type="match status" value="1"/>
</dbReference>
<dbReference type="OrthoDB" id="25106at2"/>
<dbReference type="GO" id="GO:0016020">
    <property type="term" value="C:membrane"/>
    <property type="evidence" value="ECO:0007669"/>
    <property type="project" value="InterPro"/>
</dbReference>
<keyword evidence="4" id="KW-0479">Metal-binding</keyword>
<dbReference type="GO" id="GO:0046872">
    <property type="term" value="F:metal ion binding"/>
    <property type="evidence" value="ECO:0007669"/>
    <property type="project" value="UniProtKB-KW"/>
</dbReference>
<dbReference type="PANTHER" id="PTHR10134">
    <property type="entry name" value="CYTOCHROME B-C1 COMPLEX SUBUNIT RIESKE, MITOCHONDRIAL"/>
    <property type="match status" value="1"/>
</dbReference>
<dbReference type="GO" id="GO:0016705">
    <property type="term" value="F:oxidoreductase activity, acting on paired donors, with incorporation or reduction of molecular oxygen"/>
    <property type="evidence" value="ECO:0007669"/>
    <property type="project" value="UniProtKB-ARBA"/>
</dbReference>
<evidence type="ECO:0000256" key="6">
    <source>
        <dbReference type="ARBA" id="ARBA00023014"/>
    </source>
</evidence>
<name>A0A2S9PZX0_9ACTN</name>
<proteinExistence type="predicted"/>
<dbReference type="SUPFAM" id="SSF50022">
    <property type="entry name" value="ISP domain"/>
    <property type="match status" value="1"/>
</dbReference>
<evidence type="ECO:0000313" key="11">
    <source>
        <dbReference type="EMBL" id="PRH79907.1"/>
    </source>
</evidence>
<dbReference type="PRINTS" id="PR00162">
    <property type="entry name" value="RIESKE"/>
</dbReference>
<evidence type="ECO:0000259" key="10">
    <source>
        <dbReference type="PROSITE" id="PS51296"/>
    </source>
</evidence>
<keyword evidence="3" id="KW-0001">2Fe-2S</keyword>
<evidence type="ECO:0000256" key="1">
    <source>
        <dbReference type="ARBA" id="ARBA00002494"/>
    </source>
</evidence>
<evidence type="ECO:0000256" key="9">
    <source>
        <dbReference type="ARBA" id="ARBA00034078"/>
    </source>
</evidence>
<comment type="function">
    <text evidence="1">Iron-sulfur subunit of the cytochrome bc1 complex, an essential component of the respiratory electron transport chain required for ATP synthesis. The bc1 complex catalyzes the oxidation of menaquinol and the reduction of cytochrome c in the respiratory chain. The bc1 complex operates through a Q-cycle mechanism that couples electron transfer to generation of the proton gradient that drives ATP synthesis.</text>
</comment>
<organism evidence="11 12">
    <name type="scientific">Streptomyces solincola</name>
    <dbReference type="NCBI Taxonomy" id="2100817"/>
    <lineage>
        <taxon>Bacteria</taxon>
        <taxon>Bacillati</taxon>
        <taxon>Actinomycetota</taxon>
        <taxon>Actinomycetes</taxon>
        <taxon>Kitasatosporales</taxon>
        <taxon>Streptomycetaceae</taxon>
        <taxon>Streptomyces</taxon>
    </lineage>
</organism>
<gene>
    <name evidence="11" type="ORF">C6N75_07015</name>
</gene>
<reference evidence="11 12" key="1">
    <citation type="submission" date="2018-03" db="EMBL/GenBank/DDBJ databases">
        <title>Novel Streptomyces sp. from soil.</title>
        <authorList>
            <person name="Tan G.Y.A."/>
            <person name="Lee Z.Y."/>
        </authorList>
    </citation>
    <scope>NUCLEOTIDE SEQUENCE [LARGE SCALE GENOMIC DNA]</scope>
    <source>
        <strain evidence="11 12">ST5x</strain>
    </source>
</reference>
<evidence type="ECO:0000256" key="8">
    <source>
        <dbReference type="ARBA" id="ARBA00029586"/>
    </source>
</evidence>